<dbReference type="RefSeq" id="WP_005022151.1">
    <property type="nucleotide sequence ID" value="NZ_CABKNZ010000042.1"/>
</dbReference>
<organism evidence="3 4">
    <name type="scientific">Helicobacter pullorum</name>
    <dbReference type="NCBI Taxonomy" id="35818"/>
    <lineage>
        <taxon>Bacteria</taxon>
        <taxon>Pseudomonadati</taxon>
        <taxon>Campylobacterota</taxon>
        <taxon>Epsilonproteobacteria</taxon>
        <taxon>Campylobacterales</taxon>
        <taxon>Helicobacteraceae</taxon>
        <taxon>Helicobacter</taxon>
    </lineage>
</organism>
<dbReference type="Pfam" id="PF12696">
    <property type="entry name" value="TraG-D_C"/>
    <property type="match status" value="1"/>
</dbReference>
<dbReference type="OrthoDB" id="9776736at2"/>
<reference evidence="3 4" key="1">
    <citation type="submission" date="2014-06" db="EMBL/GenBank/DDBJ databases">
        <title>Helicobacter pullorum isolates in fresh chicken meat - phenotypic and genotypic features.</title>
        <authorList>
            <person name="Borges V."/>
            <person name="Santos A."/>
            <person name="Correia C.B."/>
            <person name="Saraiva M."/>
            <person name="Menard A."/>
            <person name="Vieira L."/>
            <person name="Sampaio D.A."/>
            <person name="Gomes J.P."/>
            <person name="Oleastro M."/>
        </authorList>
    </citation>
    <scope>NUCLEOTIDE SEQUENCE [LARGE SCALE GENOMIC DNA]</scope>
    <source>
        <strain evidence="3 4">229334/12</strain>
    </source>
</reference>
<dbReference type="InterPro" id="IPR051162">
    <property type="entry name" value="T4SS_component"/>
</dbReference>
<evidence type="ECO:0000259" key="1">
    <source>
        <dbReference type="Pfam" id="PF01935"/>
    </source>
</evidence>
<evidence type="ECO:0000313" key="4">
    <source>
        <dbReference type="Proteomes" id="UP000037997"/>
    </source>
</evidence>
<dbReference type="PANTHER" id="PTHR30121:SF6">
    <property type="entry name" value="SLR6007 PROTEIN"/>
    <property type="match status" value="1"/>
</dbReference>
<dbReference type="InterPro" id="IPR002789">
    <property type="entry name" value="HerA_central"/>
</dbReference>
<dbReference type="Proteomes" id="UP000037997">
    <property type="component" value="Unassembled WGS sequence"/>
</dbReference>
<dbReference type="AlphaFoldDB" id="A0A0N0LT41"/>
<dbReference type="PANTHER" id="PTHR30121">
    <property type="entry name" value="UNCHARACTERIZED PROTEIN YJGR-RELATED"/>
    <property type="match status" value="1"/>
</dbReference>
<dbReference type="InterPro" id="IPR027417">
    <property type="entry name" value="P-loop_NTPase"/>
</dbReference>
<evidence type="ECO:0000259" key="2">
    <source>
        <dbReference type="Pfam" id="PF12696"/>
    </source>
</evidence>
<feature type="domain" description="Helicase HerA central" evidence="1">
    <location>
        <begin position="41"/>
        <end position="236"/>
    </location>
</feature>
<gene>
    <name evidence="3" type="ORF">HPU229334_08140</name>
</gene>
<evidence type="ECO:0000313" key="3">
    <source>
        <dbReference type="EMBL" id="KPH55508.1"/>
    </source>
</evidence>
<protein>
    <submittedName>
        <fullName evidence="3">Conjugal transfer protein TraD</fullName>
    </submittedName>
</protein>
<dbReference type="SUPFAM" id="SSF52540">
    <property type="entry name" value="P-loop containing nucleoside triphosphate hydrolases"/>
    <property type="match status" value="1"/>
</dbReference>
<dbReference type="InterPro" id="IPR032689">
    <property type="entry name" value="TraG-D_C"/>
</dbReference>
<sequence length="460" mass="51619">MGLFSKDEKKKKTLIGKGFKLEDKRQRELVDIYQDDDNRPNHTFVFGSTGVGKTRLLEGLMEQDIRKGQSVVIIDPKGDIGLFSKMVALAKECGREKDVMFVSSIFPDYSLKINPLSNYFMDEEVIANIVSGVPSQDEFFLKVAQETTTAIVKALILLRKINNNDEPITFEEIAKKAHYRGIESLKDEIDSAVEYNESESIASDLIRIQSLLEQIMSSNQDYFSKVTTTLRTTLSEMSVGNIGKIIGNVKSNKFIDRLEEDKPVLLFVMTGSMLTRQSSGILSKVIISMIQCCVGKIISSGKSFTHRLNLYIDEAASSVYRGIEVLFAQGRSSNLNITGLTQSLADMVAEIGKERADKIFDLTNTKIIMRINEQKSAELISEMGGKSVGYSYFLNLEGGISSREVEELNIEADDITQLQKREFYYFGFEGRFKGKTAPVSPSKYEIIFPDISSKEKRKVS</sequence>
<dbReference type="Gene3D" id="3.40.50.300">
    <property type="entry name" value="P-loop containing nucleotide triphosphate hydrolases"/>
    <property type="match status" value="2"/>
</dbReference>
<dbReference type="PATRIC" id="fig|35818.11.peg.1610"/>
<dbReference type="Pfam" id="PF01935">
    <property type="entry name" value="DUF87"/>
    <property type="match status" value="1"/>
</dbReference>
<dbReference type="CDD" id="cd01127">
    <property type="entry name" value="TrwB_TraG_TraD_VirD4"/>
    <property type="match status" value="2"/>
</dbReference>
<dbReference type="EMBL" id="JNOC01000042">
    <property type="protein sequence ID" value="KPH55508.1"/>
    <property type="molecule type" value="Genomic_DNA"/>
</dbReference>
<feature type="domain" description="TraD/TraG TraM recognition site" evidence="2">
    <location>
        <begin position="307"/>
        <end position="387"/>
    </location>
</feature>
<accession>A0A0N0LT41</accession>
<proteinExistence type="predicted"/>
<name>A0A0N0LT41_9HELI</name>
<comment type="caution">
    <text evidence="3">The sequence shown here is derived from an EMBL/GenBank/DDBJ whole genome shotgun (WGS) entry which is preliminary data.</text>
</comment>